<organism evidence="3">
    <name type="scientific">Skeletonema marinoi</name>
    <dbReference type="NCBI Taxonomy" id="267567"/>
    <lineage>
        <taxon>Eukaryota</taxon>
        <taxon>Sar</taxon>
        <taxon>Stramenopiles</taxon>
        <taxon>Ochrophyta</taxon>
        <taxon>Bacillariophyta</taxon>
        <taxon>Coscinodiscophyceae</taxon>
        <taxon>Thalassiosirophycidae</taxon>
        <taxon>Thalassiosirales</taxon>
        <taxon>Skeletonemataceae</taxon>
        <taxon>Skeletonema</taxon>
        <taxon>Skeletonema marinoi-dohrnii complex</taxon>
    </lineage>
</organism>
<feature type="compositionally biased region" description="Low complexity" evidence="1">
    <location>
        <begin position="113"/>
        <end position="126"/>
    </location>
</feature>
<feature type="compositionally biased region" description="Acidic residues" evidence="1">
    <location>
        <begin position="234"/>
        <end position="244"/>
    </location>
</feature>
<name>A0A7S2PNG6_9STRA</name>
<gene>
    <name evidence="3" type="ORF">SMAR0320_LOCUS12908</name>
</gene>
<feature type="region of interest" description="Disordered" evidence="1">
    <location>
        <begin position="271"/>
        <end position="369"/>
    </location>
</feature>
<feature type="compositionally biased region" description="Polar residues" evidence="1">
    <location>
        <begin position="782"/>
        <end position="791"/>
    </location>
</feature>
<feature type="compositionally biased region" description="Polar residues" evidence="1">
    <location>
        <begin position="722"/>
        <end position="732"/>
    </location>
</feature>
<evidence type="ECO:0000256" key="1">
    <source>
        <dbReference type="SAM" id="MobiDB-lite"/>
    </source>
</evidence>
<feature type="region of interest" description="Disordered" evidence="1">
    <location>
        <begin position="1"/>
        <end position="244"/>
    </location>
</feature>
<feature type="region of interest" description="Disordered" evidence="1">
    <location>
        <begin position="775"/>
        <end position="799"/>
    </location>
</feature>
<dbReference type="Gene3D" id="2.30.42.10">
    <property type="match status" value="1"/>
</dbReference>
<evidence type="ECO:0000313" key="3">
    <source>
        <dbReference type="EMBL" id="CAD9608489.1"/>
    </source>
</evidence>
<dbReference type="AlphaFoldDB" id="A0A7S2PNG6"/>
<feature type="compositionally biased region" description="Low complexity" evidence="1">
    <location>
        <begin position="840"/>
        <end position="850"/>
    </location>
</feature>
<evidence type="ECO:0000259" key="2">
    <source>
        <dbReference type="PROSITE" id="PS50106"/>
    </source>
</evidence>
<protein>
    <recommendedName>
        <fullName evidence="2">PDZ domain-containing protein</fullName>
    </recommendedName>
</protein>
<feature type="compositionally biased region" description="Polar residues" evidence="1">
    <location>
        <begin position="60"/>
        <end position="72"/>
    </location>
</feature>
<feature type="compositionally biased region" description="Low complexity" evidence="1">
    <location>
        <begin position="85"/>
        <end position="95"/>
    </location>
</feature>
<dbReference type="InterPro" id="IPR001478">
    <property type="entry name" value="PDZ"/>
</dbReference>
<feature type="region of interest" description="Disordered" evidence="1">
    <location>
        <begin position="381"/>
        <end position="457"/>
    </location>
</feature>
<feature type="domain" description="PDZ" evidence="2">
    <location>
        <begin position="891"/>
        <end position="971"/>
    </location>
</feature>
<dbReference type="Pfam" id="PF17820">
    <property type="entry name" value="PDZ_6"/>
    <property type="match status" value="1"/>
</dbReference>
<feature type="compositionally biased region" description="Polar residues" evidence="1">
    <location>
        <begin position="286"/>
        <end position="297"/>
    </location>
</feature>
<feature type="compositionally biased region" description="Polar residues" evidence="1">
    <location>
        <begin position="423"/>
        <end position="443"/>
    </location>
</feature>
<feature type="compositionally biased region" description="Low complexity" evidence="1">
    <location>
        <begin position="23"/>
        <end position="52"/>
    </location>
</feature>
<feature type="compositionally biased region" description="Acidic residues" evidence="1">
    <location>
        <begin position="691"/>
        <end position="710"/>
    </location>
</feature>
<dbReference type="SMART" id="SM00228">
    <property type="entry name" value="PDZ"/>
    <property type="match status" value="1"/>
</dbReference>
<feature type="compositionally biased region" description="Polar residues" evidence="1">
    <location>
        <begin position="1034"/>
        <end position="1056"/>
    </location>
</feature>
<feature type="compositionally biased region" description="Low complexity" evidence="1">
    <location>
        <begin position="215"/>
        <end position="229"/>
    </location>
</feature>
<proteinExistence type="predicted"/>
<feature type="region of interest" description="Disordered" evidence="1">
    <location>
        <begin position="520"/>
        <end position="737"/>
    </location>
</feature>
<dbReference type="InterPro" id="IPR036034">
    <property type="entry name" value="PDZ_sf"/>
</dbReference>
<dbReference type="PROSITE" id="PS50106">
    <property type="entry name" value="PDZ"/>
    <property type="match status" value="1"/>
</dbReference>
<feature type="compositionally biased region" description="Basic residues" evidence="1">
    <location>
        <begin position="1063"/>
        <end position="1075"/>
    </location>
</feature>
<reference evidence="3" key="1">
    <citation type="submission" date="2021-01" db="EMBL/GenBank/DDBJ databases">
        <authorList>
            <person name="Corre E."/>
            <person name="Pelletier E."/>
            <person name="Niang G."/>
            <person name="Scheremetjew M."/>
            <person name="Finn R."/>
            <person name="Kale V."/>
            <person name="Holt S."/>
            <person name="Cochrane G."/>
            <person name="Meng A."/>
            <person name="Brown T."/>
            <person name="Cohen L."/>
        </authorList>
    </citation>
    <scope>NUCLEOTIDE SEQUENCE</scope>
    <source>
        <strain evidence="3">SM1012Den-03</strain>
    </source>
</reference>
<feature type="compositionally biased region" description="Basic residues" evidence="1">
    <location>
        <begin position="298"/>
        <end position="308"/>
    </location>
</feature>
<feature type="compositionally biased region" description="Polar residues" evidence="1">
    <location>
        <begin position="829"/>
        <end position="839"/>
    </location>
</feature>
<dbReference type="SUPFAM" id="SSF50156">
    <property type="entry name" value="PDZ domain-like"/>
    <property type="match status" value="1"/>
</dbReference>
<feature type="region of interest" description="Disordered" evidence="1">
    <location>
        <begin position="822"/>
        <end position="856"/>
    </location>
</feature>
<feature type="compositionally biased region" description="Acidic residues" evidence="1">
    <location>
        <begin position="578"/>
        <end position="588"/>
    </location>
</feature>
<feature type="compositionally biased region" description="Polar residues" evidence="1">
    <location>
        <begin position="596"/>
        <end position="606"/>
    </location>
</feature>
<dbReference type="InterPro" id="IPR041489">
    <property type="entry name" value="PDZ_6"/>
</dbReference>
<sequence>MSSGLMASAQMRMKQKREKASQAAKVSSPSSIASPSSAGVASPLNNNGNSSGNKKHNMMNPASASPSAQGGFQTDFMPPEHQYASPQQQQQQSSPHYNDARNNNTRYQQNYHQPQSAAASPLAASPNRPMQNEEQFDTAIQHRGNYTHHLSARNTPSPNRPRRGYDSYTDAPKEEQERFNQQYYKSRQHHAPPPPPPQRQQGGAAFNSFAPSPHNAPNDASGNNNNMSPYFQDSQDENMMDGGEYDYDITEDEEAYVNERSDMVAPIMAPRTPVFSQPVDDEENETISSEVALNGNPTKKKKEKKSKKVSKDARFLIHNVGSDDAMDKPASVSDPRYGIHLSGSNDDGDDDDDSGEVEDGRASPDRQYNYGDIAAHAGRYAAGSQPGSFAPKPIKATTKNPFDDDDVGSFGSNGRNLPKRIGNANSWDGSERNNSMGNGNESNVPVWDGGNKQRNMWEDDNSATMQKFDRNSKSWDQENKTSFEQNLWAGSFFGESGSQLKQNDGGQPPNQQTLAAWDKAEAEWQDKVSPARAQEPPKDEELDSVLDKNYPWKAQQHDTSSAPTGYTGKTEVNMPVSDSEESDGDSLFEFEKKKQNYTPNDNTSADPNEAFTKISQGLQQADDARNVAQNLQGGESDEAFQNELKFRSHQGPTSPSRSVAFVGEEGNKVHTYHVQQDHDHSGSDSGTYETRDDDDDDDETDGETLEDGDTIDNYTLDDATYGESTIGGTTIDTSRKPEDDINIMDHVDHAVKAIGSALGGILLLANNAASSLSAETAENDDTMQGTSTIGQESEETNAKAAGTSEYDWIGYMEKFLFPETDQETAGGETDTQTNMSTLRSNSNTASGTASTEEEENNDDYLLQQALASARAIHHIHGIQFDELQDINVLTDIKFVVVTVALPLGLLFQEHELGAWVSRVVPDGNGARKEIQPGDQLAAINGKSSAHATIDEVASIISGTPKNEGVELTFLRYVGPLRPVPGAVIQEGFEVTDKNVSGKEKKAKKRIFGLKKANQTAGNKASLDFSPNRRRAKNLNISMTQEQSKPNSNQSTDVKSPQSDKGKSSFKKMFRGKKKS</sequence>
<feature type="region of interest" description="Disordered" evidence="1">
    <location>
        <begin position="1015"/>
        <end position="1075"/>
    </location>
</feature>
<dbReference type="EMBL" id="HBGZ01017945">
    <property type="protein sequence ID" value="CAD9608489.1"/>
    <property type="molecule type" value="Transcribed_RNA"/>
</dbReference>
<feature type="compositionally biased region" description="Acidic residues" evidence="1">
    <location>
        <begin position="346"/>
        <end position="357"/>
    </location>
</feature>
<accession>A0A7S2PNG6</accession>
<feature type="compositionally biased region" description="Polar residues" evidence="1">
    <location>
        <begin position="100"/>
        <end position="112"/>
    </location>
</feature>